<feature type="compositionally biased region" description="Basic residues" evidence="2">
    <location>
        <begin position="1163"/>
        <end position="1172"/>
    </location>
</feature>
<dbReference type="EMBL" id="JAHWGI010000908">
    <property type="protein sequence ID" value="KAK3918248.1"/>
    <property type="molecule type" value="Genomic_DNA"/>
</dbReference>
<dbReference type="SUPFAM" id="SSF54495">
    <property type="entry name" value="UBC-like"/>
    <property type="match status" value="1"/>
</dbReference>
<dbReference type="GO" id="GO:0003964">
    <property type="term" value="F:RNA-directed DNA polymerase activity"/>
    <property type="evidence" value="ECO:0007669"/>
    <property type="project" value="UniProtKB-EC"/>
</dbReference>
<feature type="region of interest" description="Disordered" evidence="2">
    <location>
        <begin position="1108"/>
        <end position="1178"/>
    </location>
</feature>
<feature type="compositionally biased region" description="Polar residues" evidence="2">
    <location>
        <begin position="1113"/>
        <end position="1126"/>
    </location>
</feature>
<dbReference type="FunFam" id="3.30.420.10:FF:000063">
    <property type="entry name" value="Retrovirus-related Pol polyprotein from transposon 297-like Protein"/>
    <property type="match status" value="1"/>
</dbReference>
<evidence type="ECO:0000256" key="2">
    <source>
        <dbReference type="SAM" id="MobiDB-lite"/>
    </source>
</evidence>
<accession>A0AAE1HC27</accession>
<feature type="domain" description="Integrase catalytic" evidence="4">
    <location>
        <begin position="843"/>
        <end position="989"/>
    </location>
</feature>
<dbReference type="PROSITE" id="PS50994">
    <property type="entry name" value="INTEGRASE"/>
    <property type="match status" value="1"/>
</dbReference>
<evidence type="ECO:0000256" key="1">
    <source>
        <dbReference type="ARBA" id="ARBA00012493"/>
    </source>
</evidence>
<dbReference type="GO" id="GO:0015074">
    <property type="term" value="P:DNA integration"/>
    <property type="evidence" value="ECO:0007669"/>
    <property type="project" value="InterPro"/>
</dbReference>
<evidence type="ECO:0000313" key="6">
    <source>
        <dbReference type="Proteomes" id="UP001219518"/>
    </source>
</evidence>
<dbReference type="InterPro" id="IPR001584">
    <property type="entry name" value="Integrase_cat-core"/>
</dbReference>
<dbReference type="Gene3D" id="3.30.420.10">
    <property type="entry name" value="Ribonuclease H-like superfamily/Ribonuclease H"/>
    <property type="match status" value="1"/>
</dbReference>
<dbReference type="Gene3D" id="3.10.10.10">
    <property type="entry name" value="HIV Type 1 Reverse Transcriptase, subunit A, domain 1"/>
    <property type="match status" value="1"/>
</dbReference>
<dbReference type="InterPro" id="IPR016135">
    <property type="entry name" value="UBQ-conjugating_enzyme/RWD"/>
</dbReference>
<dbReference type="InterPro" id="IPR012337">
    <property type="entry name" value="RNaseH-like_sf"/>
</dbReference>
<dbReference type="InterPro" id="IPR000608">
    <property type="entry name" value="UBC"/>
</dbReference>
<dbReference type="Gene3D" id="3.10.110.10">
    <property type="entry name" value="Ubiquitin Conjugating Enzyme"/>
    <property type="match status" value="1"/>
</dbReference>
<name>A0AAE1HC27_9NEOP</name>
<dbReference type="SUPFAM" id="SSF53098">
    <property type="entry name" value="Ribonuclease H-like"/>
    <property type="match status" value="1"/>
</dbReference>
<evidence type="ECO:0000259" key="4">
    <source>
        <dbReference type="PROSITE" id="PS50994"/>
    </source>
</evidence>
<organism evidence="5 6">
    <name type="scientific">Frankliniella fusca</name>
    <dbReference type="NCBI Taxonomy" id="407009"/>
    <lineage>
        <taxon>Eukaryota</taxon>
        <taxon>Metazoa</taxon>
        <taxon>Ecdysozoa</taxon>
        <taxon>Arthropoda</taxon>
        <taxon>Hexapoda</taxon>
        <taxon>Insecta</taxon>
        <taxon>Pterygota</taxon>
        <taxon>Neoptera</taxon>
        <taxon>Paraneoptera</taxon>
        <taxon>Thysanoptera</taxon>
        <taxon>Terebrantia</taxon>
        <taxon>Thripoidea</taxon>
        <taxon>Thripidae</taxon>
        <taxon>Frankliniella</taxon>
    </lineage>
</organism>
<dbReference type="InterPro" id="IPR050951">
    <property type="entry name" value="Retrovirus_Pol_polyprotein"/>
</dbReference>
<dbReference type="GO" id="GO:0042575">
    <property type="term" value="C:DNA polymerase complex"/>
    <property type="evidence" value="ECO:0007669"/>
    <property type="project" value="UniProtKB-ARBA"/>
</dbReference>
<feature type="domain" description="UBC core" evidence="3">
    <location>
        <begin position="2"/>
        <end position="155"/>
    </location>
</feature>
<dbReference type="Pfam" id="PF17921">
    <property type="entry name" value="Integrase_H2C2"/>
    <property type="match status" value="1"/>
</dbReference>
<dbReference type="Pfam" id="PF00179">
    <property type="entry name" value="UQ_con"/>
    <property type="match status" value="1"/>
</dbReference>
<dbReference type="AlphaFoldDB" id="A0AAE1HC27"/>
<dbReference type="InterPro" id="IPR036397">
    <property type="entry name" value="RNaseH_sf"/>
</dbReference>
<gene>
    <name evidence="5" type="ORF">KUF71_007665</name>
</gene>
<protein>
    <recommendedName>
        <fullName evidence="1">RNA-directed DNA polymerase</fullName>
        <ecNumber evidence="1">2.7.7.49</ecNumber>
    </recommendedName>
</protein>
<reference evidence="5" key="1">
    <citation type="submission" date="2021-07" db="EMBL/GenBank/DDBJ databases">
        <authorList>
            <person name="Catto M.A."/>
            <person name="Jacobson A."/>
            <person name="Kennedy G."/>
            <person name="Labadie P."/>
            <person name="Hunt B.G."/>
            <person name="Srinivasan R."/>
        </authorList>
    </citation>
    <scope>NUCLEOTIDE SEQUENCE</scope>
    <source>
        <strain evidence="5">PL_HMW_Pooled</strain>
        <tissue evidence="5">Head</tissue>
    </source>
</reference>
<sequence length="1178" mass="133416">MLLLKRLQNEVKRAQEALPEGVLRLSPKGENMLEWDAAISGPSDSPYEGGTFELLITIPDGYPLCPPKCVQTRVVMTGEYQGKRPGEVNLRSGNIQASWERFKQKFGFFLIAIGQDKATPQVKFAHLMGEAGEDAIEVYNSFAHKLITHTKDAEGKDVVDTDNSQDYESVVKLFDQYAAEKKCVTACRERFNSRNQKGTESFSQWITDLRNLVKQCEYGAIEDSMLKDRIVWGVHDRRLKETLRSKSNLSLDEIVDVCKAYEATNRQSGNEMALDLMSIQTRADKVNGHQTQRGRGRGGSSRGRGQHRATPYSTRGSHHAPAKKEAPPTYKCRKCTSVHAARQCPAWNHECKKCGGKHHYEIVCDGKPRPKKTNLRQPHSVHLAEEITNSEEEALLTEPIQPKTPQVRYVHMLKITSEGIITSGESSHPRKEYTEVVRLQGEHYVRFKLDGGSEVNIIPFTVFQLINRNYTVKPTNVRLSSYGKFITSPYGQVDLLVETNHGDKKVYTFQISKIDDRPILGNVACEELNLVRRVKHPEQQINLVSEMSIVLPPTKELFLEQYSKLFTGLGEFTTKVHIQIDPTVKPEMCPPRRYHFSLLDKMKAKIVSLVDRGIVAPINAHEVPTFVSNLVVREKGDGDLRICLDPEKLNKAIVRQKYIIPTVEEIAHKVEYLPGKYLYLADLLSRQCLVDPVEDDPEMMEIVHEVTMYTVMEPEQRIEYIRETNNDTGLACVKKYYQQGWPLNKKLVEPAAAQYWQVRHDLFVEDDLVILGDRIVVPLQLRRKALETLHKAHMGIEKAKAKARQTMYWPAMSNDIATMMQGCRICERNAPANIHEPLIPQEIPRYPFQKISVDIMELTSHNYLVIVDNLSKWLEIKKLNTKSSASVIGALRQVFAIHGIPEIIYGDNNPLNSKECHEYAQAIGSTIVTSSPEYPRSNGLAEKGVHIAKQLLKKSAEAKTHYLDALLEYNNTPLSGTNVSPSQVLMSRTCRTLVPVLTRNLEPKVVDVRDQLKQKQAKVKNYHDKHAKDKTVAYQPGDKVTVYRNNKWVKGTVIRKHSAPRSYMVRIMGGSLLRRNTYHLRPSKTIPDSYDKIIPVDIEGLIAQQREKVDTTPPETHSENPVSTETSDAELGAEIPATGKGDLLGGDSDVETEAPFSPTTRSRSGRRIKRPRLYGYED</sequence>
<dbReference type="Gene3D" id="1.10.340.70">
    <property type="match status" value="1"/>
</dbReference>
<dbReference type="PANTHER" id="PTHR37984">
    <property type="entry name" value="PROTEIN CBG26694"/>
    <property type="match status" value="1"/>
</dbReference>
<dbReference type="PROSITE" id="PS50127">
    <property type="entry name" value="UBC_2"/>
    <property type="match status" value="1"/>
</dbReference>
<dbReference type="InterPro" id="IPR041588">
    <property type="entry name" value="Integrase_H2C2"/>
</dbReference>
<evidence type="ECO:0000259" key="3">
    <source>
        <dbReference type="PROSITE" id="PS50127"/>
    </source>
</evidence>
<dbReference type="GO" id="GO:0003676">
    <property type="term" value="F:nucleic acid binding"/>
    <property type="evidence" value="ECO:0007669"/>
    <property type="project" value="InterPro"/>
</dbReference>
<proteinExistence type="predicted"/>
<feature type="region of interest" description="Disordered" evidence="2">
    <location>
        <begin position="283"/>
        <end position="328"/>
    </location>
</feature>
<dbReference type="FunFam" id="1.10.340.70:FF:000003">
    <property type="entry name" value="Protein CBG25708"/>
    <property type="match status" value="1"/>
</dbReference>
<evidence type="ECO:0000313" key="5">
    <source>
        <dbReference type="EMBL" id="KAK3918248.1"/>
    </source>
</evidence>
<reference evidence="5" key="2">
    <citation type="journal article" date="2023" name="BMC Genomics">
        <title>Pest status, molecular evolution, and epigenetic factors derived from the genome assembly of Frankliniella fusca, a thysanopteran phytovirus vector.</title>
        <authorList>
            <person name="Catto M.A."/>
            <person name="Labadie P.E."/>
            <person name="Jacobson A.L."/>
            <person name="Kennedy G.G."/>
            <person name="Srinivasan R."/>
            <person name="Hunt B.G."/>
        </authorList>
    </citation>
    <scope>NUCLEOTIDE SEQUENCE</scope>
    <source>
        <strain evidence="5">PL_HMW_Pooled</strain>
    </source>
</reference>
<comment type="caution">
    <text evidence="5">The sequence shown here is derived from an EMBL/GenBank/DDBJ whole genome shotgun (WGS) entry which is preliminary data.</text>
</comment>
<dbReference type="PANTHER" id="PTHR37984:SF5">
    <property type="entry name" value="PROTEIN NYNRIN-LIKE"/>
    <property type="match status" value="1"/>
</dbReference>
<dbReference type="Proteomes" id="UP001219518">
    <property type="component" value="Unassembled WGS sequence"/>
</dbReference>
<keyword evidence="6" id="KW-1185">Reference proteome</keyword>
<dbReference type="InterPro" id="IPR043502">
    <property type="entry name" value="DNA/RNA_pol_sf"/>
</dbReference>
<dbReference type="EC" id="2.7.7.49" evidence="1"/>
<dbReference type="SUPFAM" id="SSF56672">
    <property type="entry name" value="DNA/RNA polymerases"/>
    <property type="match status" value="1"/>
</dbReference>
<dbReference type="SMART" id="SM00212">
    <property type="entry name" value="UBCc"/>
    <property type="match status" value="1"/>
</dbReference>
<dbReference type="CDD" id="cd00195">
    <property type="entry name" value="UBCc_UEV"/>
    <property type="match status" value="1"/>
</dbReference>